<dbReference type="EMBL" id="KN824345">
    <property type="protein sequence ID" value="KIM22932.1"/>
    <property type="molecule type" value="Genomic_DNA"/>
</dbReference>
<reference evidence="2" key="2">
    <citation type="submission" date="2015-01" db="EMBL/GenBank/DDBJ databases">
        <title>Evolutionary Origins and Diversification of the Mycorrhizal Mutualists.</title>
        <authorList>
            <consortium name="DOE Joint Genome Institute"/>
            <consortium name="Mycorrhizal Genomics Consortium"/>
            <person name="Kohler A."/>
            <person name="Kuo A."/>
            <person name="Nagy L.G."/>
            <person name="Floudas D."/>
            <person name="Copeland A."/>
            <person name="Barry K.W."/>
            <person name="Cichocki N."/>
            <person name="Veneault-Fourrey C."/>
            <person name="LaButti K."/>
            <person name="Lindquist E.A."/>
            <person name="Lipzen A."/>
            <person name="Lundell T."/>
            <person name="Morin E."/>
            <person name="Murat C."/>
            <person name="Riley R."/>
            <person name="Ohm R."/>
            <person name="Sun H."/>
            <person name="Tunlid A."/>
            <person name="Henrissat B."/>
            <person name="Grigoriev I.V."/>
            <person name="Hibbett D.S."/>
            <person name="Martin F."/>
        </authorList>
    </citation>
    <scope>NUCLEOTIDE SEQUENCE [LARGE SCALE GENOMIC DNA]</scope>
    <source>
        <strain evidence="2">MAFF 305830</strain>
    </source>
</reference>
<dbReference type="OrthoDB" id="3238144at2759"/>
<sequence length="74" mass="8742">MSSYNQRQFVMPQPKSLRFARESTVRYYSVESEQNLVGRIVELDHDNLRYTIRRESGFLETVDDHNVLGSQAIY</sequence>
<organism evidence="1 2">
    <name type="scientific">Serendipita vermifera MAFF 305830</name>
    <dbReference type="NCBI Taxonomy" id="933852"/>
    <lineage>
        <taxon>Eukaryota</taxon>
        <taxon>Fungi</taxon>
        <taxon>Dikarya</taxon>
        <taxon>Basidiomycota</taxon>
        <taxon>Agaricomycotina</taxon>
        <taxon>Agaricomycetes</taxon>
        <taxon>Sebacinales</taxon>
        <taxon>Serendipitaceae</taxon>
        <taxon>Serendipita</taxon>
    </lineage>
</organism>
<evidence type="ECO:0008006" key="3">
    <source>
        <dbReference type="Google" id="ProtNLM"/>
    </source>
</evidence>
<reference evidence="1 2" key="1">
    <citation type="submission" date="2014-04" db="EMBL/GenBank/DDBJ databases">
        <authorList>
            <consortium name="DOE Joint Genome Institute"/>
            <person name="Kuo A."/>
            <person name="Zuccaro A."/>
            <person name="Kohler A."/>
            <person name="Nagy L.G."/>
            <person name="Floudas D."/>
            <person name="Copeland A."/>
            <person name="Barry K.W."/>
            <person name="Cichocki N."/>
            <person name="Veneault-Fourrey C."/>
            <person name="LaButti K."/>
            <person name="Lindquist E.A."/>
            <person name="Lipzen A."/>
            <person name="Lundell T."/>
            <person name="Morin E."/>
            <person name="Murat C."/>
            <person name="Sun H."/>
            <person name="Tunlid A."/>
            <person name="Henrissat B."/>
            <person name="Grigoriev I.V."/>
            <person name="Hibbett D.S."/>
            <person name="Martin F."/>
            <person name="Nordberg H.P."/>
            <person name="Cantor M.N."/>
            <person name="Hua S.X."/>
        </authorList>
    </citation>
    <scope>NUCLEOTIDE SEQUENCE [LARGE SCALE GENOMIC DNA]</scope>
    <source>
        <strain evidence="1 2">MAFF 305830</strain>
    </source>
</reference>
<keyword evidence="2" id="KW-1185">Reference proteome</keyword>
<dbReference type="Proteomes" id="UP000054097">
    <property type="component" value="Unassembled WGS sequence"/>
</dbReference>
<dbReference type="HOGENOM" id="CLU_2723113_0_0_1"/>
<name>A0A0C2X057_SERVB</name>
<proteinExistence type="predicted"/>
<protein>
    <recommendedName>
        <fullName evidence="3">Hypervirulence associated protein TUDOR domain-containing protein</fullName>
    </recommendedName>
</protein>
<gene>
    <name evidence="1" type="ORF">M408DRAFT_28285</name>
</gene>
<evidence type="ECO:0000313" key="1">
    <source>
        <dbReference type="EMBL" id="KIM22932.1"/>
    </source>
</evidence>
<dbReference type="AlphaFoldDB" id="A0A0C2X057"/>
<accession>A0A0C2X057</accession>
<evidence type="ECO:0000313" key="2">
    <source>
        <dbReference type="Proteomes" id="UP000054097"/>
    </source>
</evidence>